<dbReference type="GO" id="GO:0003735">
    <property type="term" value="F:structural constituent of ribosome"/>
    <property type="evidence" value="ECO:0007669"/>
    <property type="project" value="InterPro"/>
</dbReference>
<evidence type="ECO:0008006" key="5">
    <source>
        <dbReference type="Google" id="ProtNLM"/>
    </source>
</evidence>
<comment type="similarity">
    <text evidence="1">Belongs to the universal ribosomal protein uL18 family.</text>
</comment>
<dbReference type="AlphaFoldDB" id="X1PUB0"/>
<evidence type="ECO:0000256" key="1">
    <source>
        <dbReference type="ARBA" id="ARBA00007116"/>
    </source>
</evidence>
<comment type="caution">
    <text evidence="4">The sequence shown here is derived from an EMBL/GenBank/DDBJ whole genome shotgun (WGS) entry which is preliminary data.</text>
</comment>
<name>X1PUB0_9ZZZZ</name>
<dbReference type="InterPro" id="IPR005484">
    <property type="entry name" value="Ribosomal_uL18_bac/plant/anim"/>
</dbReference>
<evidence type="ECO:0000256" key="3">
    <source>
        <dbReference type="ARBA" id="ARBA00023274"/>
    </source>
</evidence>
<keyword evidence="3" id="KW-0687">Ribonucleoprotein</keyword>
<organism evidence="4">
    <name type="scientific">marine sediment metagenome</name>
    <dbReference type="NCBI Taxonomy" id="412755"/>
    <lineage>
        <taxon>unclassified sequences</taxon>
        <taxon>metagenomes</taxon>
        <taxon>ecological metagenomes</taxon>
    </lineage>
</organism>
<dbReference type="GO" id="GO:0006412">
    <property type="term" value="P:translation"/>
    <property type="evidence" value="ECO:0007669"/>
    <property type="project" value="InterPro"/>
</dbReference>
<dbReference type="InterPro" id="IPR057268">
    <property type="entry name" value="Ribosomal_L18"/>
</dbReference>
<accession>X1PUB0</accession>
<evidence type="ECO:0000313" key="4">
    <source>
        <dbReference type="EMBL" id="GAI46106.1"/>
    </source>
</evidence>
<evidence type="ECO:0000256" key="2">
    <source>
        <dbReference type="ARBA" id="ARBA00022980"/>
    </source>
</evidence>
<gene>
    <name evidence="4" type="ORF">S06H3_39785</name>
</gene>
<dbReference type="Gene3D" id="3.30.420.100">
    <property type="match status" value="1"/>
</dbReference>
<dbReference type="GO" id="GO:0005840">
    <property type="term" value="C:ribosome"/>
    <property type="evidence" value="ECO:0007669"/>
    <property type="project" value="UniProtKB-KW"/>
</dbReference>
<dbReference type="SUPFAM" id="SSF53137">
    <property type="entry name" value="Translational machinery components"/>
    <property type="match status" value="1"/>
</dbReference>
<dbReference type="GO" id="GO:1990904">
    <property type="term" value="C:ribonucleoprotein complex"/>
    <property type="evidence" value="ECO:0007669"/>
    <property type="project" value="UniProtKB-KW"/>
</dbReference>
<protein>
    <recommendedName>
        <fullName evidence="5">50S ribosomal protein L18</fullName>
    </recommendedName>
</protein>
<proteinExistence type="inferred from homology"/>
<reference evidence="4" key="1">
    <citation type="journal article" date="2014" name="Front. Microbiol.">
        <title>High frequency of phylogenetically diverse reductive dehalogenase-homologous genes in deep subseafloor sedimentary metagenomes.</title>
        <authorList>
            <person name="Kawai M."/>
            <person name="Futagami T."/>
            <person name="Toyoda A."/>
            <person name="Takaki Y."/>
            <person name="Nishi S."/>
            <person name="Hori S."/>
            <person name="Arai W."/>
            <person name="Tsubouchi T."/>
            <person name="Morono Y."/>
            <person name="Uchiyama I."/>
            <person name="Ito T."/>
            <person name="Fujiyama A."/>
            <person name="Inagaki F."/>
            <person name="Takami H."/>
        </authorList>
    </citation>
    <scope>NUCLEOTIDE SEQUENCE</scope>
    <source>
        <strain evidence="4">Expedition CK06-06</strain>
    </source>
</reference>
<keyword evidence="2" id="KW-0689">Ribosomal protein</keyword>
<feature type="non-terminal residue" evidence="4">
    <location>
        <position position="1"/>
    </location>
</feature>
<dbReference type="Pfam" id="PF00861">
    <property type="entry name" value="Ribosomal_L18p"/>
    <property type="match status" value="1"/>
</dbReference>
<dbReference type="EMBL" id="BARV01024364">
    <property type="protein sequence ID" value="GAI46106.1"/>
    <property type="molecule type" value="Genomic_DNA"/>
</dbReference>
<dbReference type="CDD" id="cd00432">
    <property type="entry name" value="Ribosomal_L18_L5e"/>
    <property type="match status" value="1"/>
</dbReference>
<sequence length="72" mass="8150">GKTLLSLSNKYLDKKKVGKKKKTERAYTLGEELAKKAKRKRISSVVFDRSGYKYHGRVRAFAEGAKKGGLKF</sequence>